<keyword evidence="1" id="KW-0812">Transmembrane</keyword>
<sequence>MGEECVEKCTHRGSKAVKPLVTTMMEPCLIALPDNPLIHHRRTIPCQIRIQTNCTDFCPVQLNFAKFNLSPSCTENITYHHADHCDIVDSCEYVIVHELGIDEEGIRREYVSHFHGNMTSESYISKTNRLRLSFCYRSETFSARNIQIEYKAIILPGNVPIDIGPPSVYALGCMVVVMIAAIMVILWCPWLKPCLDNTEPKEVDGYDL</sequence>
<dbReference type="EnsemblMetazoa" id="CapteT220248">
    <property type="protein sequence ID" value="CapteP220248"/>
    <property type="gene ID" value="CapteG220248"/>
</dbReference>
<name>R7TAF2_CAPTE</name>
<keyword evidence="1" id="KW-1133">Transmembrane helix</keyword>
<dbReference type="EMBL" id="KB310824">
    <property type="protein sequence ID" value="ELT90684.1"/>
    <property type="molecule type" value="Genomic_DNA"/>
</dbReference>
<dbReference type="Gene3D" id="2.60.120.290">
    <property type="entry name" value="Spermadhesin, CUB domain"/>
    <property type="match status" value="1"/>
</dbReference>
<protein>
    <recommendedName>
        <fullName evidence="5">CUB domain-containing protein</fullName>
    </recommendedName>
</protein>
<reference evidence="4" key="1">
    <citation type="submission" date="2012-12" db="EMBL/GenBank/DDBJ databases">
        <authorList>
            <person name="Hellsten U."/>
            <person name="Grimwood J."/>
            <person name="Chapman J.A."/>
            <person name="Shapiro H."/>
            <person name="Aerts A."/>
            <person name="Otillar R.P."/>
            <person name="Terry A.Y."/>
            <person name="Boore J.L."/>
            <person name="Simakov O."/>
            <person name="Marletaz F."/>
            <person name="Cho S.-J."/>
            <person name="Edsinger-Gonzales E."/>
            <person name="Havlak P."/>
            <person name="Kuo D.-H."/>
            <person name="Larsson T."/>
            <person name="Lv J."/>
            <person name="Arendt D."/>
            <person name="Savage R."/>
            <person name="Osoegawa K."/>
            <person name="de Jong P."/>
            <person name="Lindberg D.R."/>
            <person name="Seaver E.C."/>
            <person name="Weisblat D.A."/>
            <person name="Putnam N.H."/>
            <person name="Grigoriev I.V."/>
            <person name="Rokhsar D.S."/>
        </authorList>
    </citation>
    <scope>NUCLEOTIDE SEQUENCE</scope>
    <source>
        <strain evidence="4">I ESC-2004</strain>
    </source>
</reference>
<dbReference type="InterPro" id="IPR035914">
    <property type="entry name" value="Sperma_CUB_dom_sf"/>
</dbReference>
<organism evidence="2">
    <name type="scientific">Capitella teleta</name>
    <name type="common">Polychaete worm</name>
    <dbReference type="NCBI Taxonomy" id="283909"/>
    <lineage>
        <taxon>Eukaryota</taxon>
        <taxon>Metazoa</taxon>
        <taxon>Spiralia</taxon>
        <taxon>Lophotrochozoa</taxon>
        <taxon>Annelida</taxon>
        <taxon>Polychaeta</taxon>
        <taxon>Sedentaria</taxon>
        <taxon>Scolecida</taxon>
        <taxon>Capitellidae</taxon>
        <taxon>Capitella</taxon>
    </lineage>
</organism>
<keyword evidence="4" id="KW-1185">Reference proteome</keyword>
<reference evidence="3" key="3">
    <citation type="submission" date="2015-06" db="UniProtKB">
        <authorList>
            <consortium name="EnsemblMetazoa"/>
        </authorList>
    </citation>
    <scope>IDENTIFICATION</scope>
</reference>
<dbReference type="EMBL" id="AMQN01014243">
    <property type="status" value="NOT_ANNOTATED_CDS"/>
    <property type="molecule type" value="Genomic_DNA"/>
</dbReference>
<evidence type="ECO:0000256" key="1">
    <source>
        <dbReference type="SAM" id="Phobius"/>
    </source>
</evidence>
<accession>R7TAF2</accession>
<dbReference type="AlphaFoldDB" id="R7TAF2"/>
<feature type="transmembrane region" description="Helical" evidence="1">
    <location>
        <begin position="168"/>
        <end position="191"/>
    </location>
</feature>
<gene>
    <name evidence="2" type="ORF">CAPTEDRAFT_220248</name>
</gene>
<dbReference type="Proteomes" id="UP000014760">
    <property type="component" value="Unassembled WGS sequence"/>
</dbReference>
<evidence type="ECO:0000313" key="4">
    <source>
        <dbReference type="Proteomes" id="UP000014760"/>
    </source>
</evidence>
<evidence type="ECO:0000313" key="3">
    <source>
        <dbReference type="EnsemblMetazoa" id="CapteP220248"/>
    </source>
</evidence>
<proteinExistence type="predicted"/>
<evidence type="ECO:0008006" key="5">
    <source>
        <dbReference type="Google" id="ProtNLM"/>
    </source>
</evidence>
<dbReference type="HOGENOM" id="CLU_1322028_0_0_1"/>
<evidence type="ECO:0000313" key="2">
    <source>
        <dbReference type="EMBL" id="ELT90684.1"/>
    </source>
</evidence>
<keyword evidence="1" id="KW-0472">Membrane</keyword>
<reference evidence="2 4" key="2">
    <citation type="journal article" date="2013" name="Nature">
        <title>Insights into bilaterian evolution from three spiralian genomes.</title>
        <authorList>
            <person name="Simakov O."/>
            <person name="Marletaz F."/>
            <person name="Cho S.J."/>
            <person name="Edsinger-Gonzales E."/>
            <person name="Havlak P."/>
            <person name="Hellsten U."/>
            <person name="Kuo D.H."/>
            <person name="Larsson T."/>
            <person name="Lv J."/>
            <person name="Arendt D."/>
            <person name="Savage R."/>
            <person name="Osoegawa K."/>
            <person name="de Jong P."/>
            <person name="Grimwood J."/>
            <person name="Chapman J.A."/>
            <person name="Shapiro H."/>
            <person name="Aerts A."/>
            <person name="Otillar R.P."/>
            <person name="Terry A.Y."/>
            <person name="Boore J.L."/>
            <person name="Grigoriev I.V."/>
            <person name="Lindberg D.R."/>
            <person name="Seaver E.C."/>
            <person name="Weisblat D.A."/>
            <person name="Putnam N.H."/>
            <person name="Rokhsar D.S."/>
        </authorList>
    </citation>
    <scope>NUCLEOTIDE SEQUENCE</scope>
    <source>
        <strain evidence="2 4">I ESC-2004</strain>
    </source>
</reference>